<organism evidence="2 3">
    <name type="scientific">Domibacillus aminovorans</name>
    <dbReference type="NCBI Taxonomy" id="29332"/>
    <lineage>
        <taxon>Bacteria</taxon>
        <taxon>Bacillati</taxon>
        <taxon>Bacillota</taxon>
        <taxon>Bacilli</taxon>
        <taxon>Bacillales</taxon>
        <taxon>Bacillaceae</taxon>
        <taxon>Domibacillus</taxon>
    </lineage>
</organism>
<accession>A0A177KLQ8</accession>
<feature type="transmembrane region" description="Helical" evidence="1">
    <location>
        <begin position="12"/>
        <end position="32"/>
    </location>
</feature>
<dbReference type="Proteomes" id="UP000077271">
    <property type="component" value="Unassembled WGS sequence"/>
</dbReference>
<evidence type="ECO:0000256" key="1">
    <source>
        <dbReference type="SAM" id="Phobius"/>
    </source>
</evidence>
<dbReference type="AlphaFoldDB" id="A0A177KLQ8"/>
<feature type="transmembrane region" description="Helical" evidence="1">
    <location>
        <begin position="112"/>
        <end position="131"/>
    </location>
</feature>
<proteinExistence type="predicted"/>
<keyword evidence="1" id="KW-0812">Transmembrane</keyword>
<comment type="caution">
    <text evidence="2">The sequence shown here is derived from an EMBL/GenBank/DDBJ whole genome shotgun (WGS) entry which is preliminary data.</text>
</comment>
<keyword evidence="1" id="KW-0472">Membrane</keyword>
<protein>
    <submittedName>
        <fullName evidence="2">Uncharacterized protein</fullName>
    </submittedName>
</protein>
<reference evidence="2 3" key="1">
    <citation type="submission" date="2016-01" db="EMBL/GenBank/DDBJ databases">
        <title>Investigation of taxonomic status of Bacillus aminovorans.</title>
        <authorList>
            <person name="Verma A."/>
            <person name="Pal Y."/>
            <person name="Krishnamurthi S."/>
        </authorList>
    </citation>
    <scope>NUCLEOTIDE SEQUENCE [LARGE SCALE GENOMIC DNA]</scope>
    <source>
        <strain evidence="2 3">DSM 4337</strain>
    </source>
</reference>
<feature type="transmembrane region" description="Helical" evidence="1">
    <location>
        <begin position="67"/>
        <end position="100"/>
    </location>
</feature>
<feature type="transmembrane region" description="Helical" evidence="1">
    <location>
        <begin position="38"/>
        <end position="55"/>
    </location>
</feature>
<evidence type="ECO:0000313" key="2">
    <source>
        <dbReference type="EMBL" id="OAH54303.1"/>
    </source>
</evidence>
<dbReference type="EMBL" id="LQWZ01000033">
    <property type="protein sequence ID" value="OAH54303.1"/>
    <property type="molecule type" value="Genomic_DNA"/>
</dbReference>
<name>A0A177KLQ8_9BACI</name>
<evidence type="ECO:0000313" key="3">
    <source>
        <dbReference type="Proteomes" id="UP000077271"/>
    </source>
</evidence>
<sequence>MMIKQAFKINKTPLPWTKAISAGICAAIPVLVGLTLGNFQYGLLAGIGSFTYLYVMNEPYAQRAKKLFFVLLGMTLSVGLGTLLASAIMVGVIGTIATFIFGALKIPGPAGIFFILGFLMSTGMPVDPILAPLRAGLVFRRGVCLGA</sequence>
<gene>
    <name evidence="2" type="ORF">AWH48_06770</name>
</gene>
<keyword evidence="1" id="KW-1133">Transmembrane helix</keyword>